<keyword evidence="4" id="KW-1185">Reference proteome</keyword>
<dbReference type="STRING" id="68895.RR42_s1844"/>
<gene>
    <name evidence="3" type="ORF">RR42_s1844</name>
</gene>
<feature type="region of interest" description="Disordered" evidence="2">
    <location>
        <begin position="94"/>
        <end position="117"/>
    </location>
</feature>
<dbReference type="InterPro" id="IPR042204">
    <property type="entry name" value="2Fe-2S-bd_N"/>
</dbReference>
<dbReference type="SUPFAM" id="SSF54292">
    <property type="entry name" value="2Fe-2S ferredoxin-like"/>
    <property type="match status" value="1"/>
</dbReference>
<name>A0A0C4YCS6_9BURK</name>
<dbReference type="OrthoDB" id="573392at2"/>
<dbReference type="RefSeq" id="WP_082055307.1">
    <property type="nucleotide sequence ID" value="NZ_CP010537.1"/>
</dbReference>
<evidence type="ECO:0000313" key="3">
    <source>
        <dbReference type="EMBL" id="AJG23432.1"/>
    </source>
</evidence>
<dbReference type="Pfam" id="PF13510">
    <property type="entry name" value="Fer2_4"/>
    <property type="match status" value="1"/>
</dbReference>
<organism evidence="3 4">
    <name type="scientific">Cupriavidus basilensis</name>
    <dbReference type="NCBI Taxonomy" id="68895"/>
    <lineage>
        <taxon>Bacteria</taxon>
        <taxon>Pseudomonadati</taxon>
        <taxon>Pseudomonadota</taxon>
        <taxon>Betaproteobacteria</taxon>
        <taxon>Burkholderiales</taxon>
        <taxon>Burkholderiaceae</taxon>
        <taxon>Cupriavidus</taxon>
    </lineage>
</organism>
<evidence type="ECO:0000256" key="1">
    <source>
        <dbReference type="ARBA" id="ARBA00023002"/>
    </source>
</evidence>
<proteinExistence type="predicted"/>
<dbReference type="KEGG" id="cbw:RR42_s1844"/>
<evidence type="ECO:0000256" key="2">
    <source>
        <dbReference type="SAM" id="MobiDB-lite"/>
    </source>
</evidence>
<accession>A0A0C4YCS6</accession>
<dbReference type="AlphaFoldDB" id="A0A0C4YCS6"/>
<dbReference type="GeneID" id="60825821"/>
<dbReference type="InterPro" id="IPR036010">
    <property type="entry name" value="2Fe-2S_ferredoxin-like_sf"/>
</dbReference>
<keyword evidence="1" id="KW-0560">Oxidoreductase</keyword>
<reference evidence="3 4" key="1">
    <citation type="journal article" date="2015" name="Genome Announc.">
        <title>Complete Genome Sequence of Cupriavidus basilensis 4G11, Isolated from the Oak Ridge Field Research Center Site.</title>
        <authorList>
            <person name="Ray J."/>
            <person name="Waters R.J."/>
            <person name="Skerker J.M."/>
            <person name="Kuehl J.V."/>
            <person name="Price M.N."/>
            <person name="Huang J."/>
            <person name="Chakraborty R."/>
            <person name="Arkin A.P."/>
            <person name="Deutschbauer A."/>
        </authorList>
    </citation>
    <scope>NUCLEOTIDE SEQUENCE [LARGE SCALE GENOMIC DNA]</scope>
    <source>
        <strain evidence="3">4G11</strain>
    </source>
</reference>
<sequence>MSTDSLFEQLPTSQGPTVRISFDGIDYQVPAGSNLAAALLLTGVRRFRSTPVTAAPRAPFCMMGVCFECLVEVDGMPNTQSCLEPVQEGMVVRSQQGARQVRQGVDDDAPAAQLRQE</sequence>
<dbReference type="Proteomes" id="UP000031843">
    <property type="component" value="Chromosome secondary"/>
</dbReference>
<dbReference type="Gene3D" id="3.10.20.440">
    <property type="entry name" value="2Fe-2S iron-sulphur cluster binding domain, sarcosine oxidase, alpha subunit, N-terminal domain"/>
    <property type="match status" value="1"/>
</dbReference>
<evidence type="ECO:0000313" key="4">
    <source>
        <dbReference type="Proteomes" id="UP000031843"/>
    </source>
</evidence>
<protein>
    <submittedName>
        <fullName evidence="3">Opine oxidase subunit C</fullName>
    </submittedName>
</protein>
<dbReference type="EMBL" id="CP010537">
    <property type="protein sequence ID" value="AJG23432.1"/>
    <property type="molecule type" value="Genomic_DNA"/>
</dbReference>
<dbReference type="GO" id="GO:0016491">
    <property type="term" value="F:oxidoreductase activity"/>
    <property type="evidence" value="ECO:0007669"/>
    <property type="project" value="UniProtKB-KW"/>
</dbReference>
<dbReference type="GO" id="GO:0051536">
    <property type="term" value="F:iron-sulfur cluster binding"/>
    <property type="evidence" value="ECO:0007669"/>
    <property type="project" value="InterPro"/>
</dbReference>